<protein>
    <recommendedName>
        <fullName evidence="2 9">Tryptophan--tRNA ligase</fullName>
        <ecNumber evidence="2 9">6.1.1.2</ecNumber>
    </recommendedName>
</protein>
<dbReference type="InterPro" id="IPR001412">
    <property type="entry name" value="aa-tRNA-synth_I_CS"/>
</dbReference>
<dbReference type="EC" id="6.1.1.2" evidence="2 9"/>
<evidence type="ECO:0000256" key="10">
    <source>
        <dbReference type="RuleBase" id="RU363036"/>
    </source>
</evidence>
<sequence length="340" mass="38521">MIKIKIAERDKIILTGDRPTGKLHLGHYIGSLKKRVEMQDEYRQYVLIADVQALTDNAENPQKIRDNIIELILDYLSVGIDPQKTVICIQSMIPAIAELTVFYLNLVTVARLERNPTVRQELKSKNFTKGIPAGFLIYPVSQAADITSFGAHFVPAGEDQSPLIEQTCEIVKKFNSTYENVLIEPKIILSKTPRLIGIDGKNKMSKSLNNAIFLSDTPCEIEKKVMCMFTDPNHLSINDAGNTENNPVFIYLDVFGKDREKIGFMKKKYQKGGLGDVETKKYLNNVIQDFLLPIREKRDMLKVKGREIYTIALEGTEKAKLVTSKVLEKVKSAMKIDYDF</sequence>
<evidence type="ECO:0000256" key="2">
    <source>
        <dbReference type="ARBA" id="ARBA00013161"/>
    </source>
</evidence>
<dbReference type="GO" id="GO:0005524">
    <property type="term" value="F:ATP binding"/>
    <property type="evidence" value="ECO:0007669"/>
    <property type="project" value="UniProtKB-KW"/>
</dbReference>
<keyword evidence="4 10" id="KW-0547">Nucleotide-binding</keyword>
<dbReference type="PANTHER" id="PTHR43766:SF1">
    <property type="entry name" value="TRYPTOPHAN--TRNA LIGASE, MITOCHONDRIAL"/>
    <property type="match status" value="1"/>
</dbReference>
<keyword evidence="5 10" id="KW-0067">ATP-binding</keyword>
<name>A0AA48L0W4_9FIRM</name>
<reference evidence="11" key="1">
    <citation type="journal article" date="2023" name="ISME J.">
        <title>Emergence of putative energy parasites within Clostridia revealed by genome analysis of a novel endosymbiotic clade.</title>
        <authorList>
            <person name="Takahashi K."/>
            <person name="Kuwahara H."/>
            <person name="Horikawa Y."/>
            <person name="Izawa K."/>
            <person name="Kato D."/>
            <person name="Inagaki T."/>
            <person name="Yuki M."/>
            <person name="Ohkuma M."/>
            <person name="Hongoh Y."/>
        </authorList>
    </citation>
    <scope>NUCLEOTIDE SEQUENCE</scope>
    <source>
        <strain evidence="11">CfP3-15</strain>
    </source>
</reference>
<comment type="catalytic activity">
    <reaction evidence="8">
        <text>tRNA(Trp) + L-tryptophan + ATP = L-tryptophyl-tRNA(Trp) + AMP + diphosphate + H(+)</text>
        <dbReference type="Rhea" id="RHEA:24080"/>
        <dbReference type="Rhea" id="RHEA-COMP:9671"/>
        <dbReference type="Rhea" id="RHEA-COMP:9705"/>
        <dbReference type="ChEBI" id="CHEBI:15378"/>
        <dbReference type="ChEBI" id="CHEBI:30616"/>
        <dbReference type="ChEBI" id="CHEBI:33019"/>
        <dbReference type="ChEBI" id="CHEBI:57912"/>
        <dbReference type="ChEBI" id="CHEBI:78442"/>
        <dbReference type="ChEBI" id="CHEBI:78535"/>
        <dbReference type="ChEBI" id="CHEBI:456215"/>
        <dbReference type="EC" id="6.1.1.2"/>
    </reaction>
</comment>
<keyword evidence="7 10" id="KW-0030">Aminoacyl-tRNA synthetase</keyword>
<dbReference type="KEGG" id="ips:CfP315_0452"/>
<dbReference type="GO" id="GO:0004830">
    <property type="term" value="F:tryptophan-tRNA ligase activity"/>
    <property type="evidence" value="ECO:0007669"/>
    <property type="project" value="UniProtKB-UniRule"/>
</dbReference>
<dbReference type="FunFam" id="1.10.240.10:FF:000005">
    <property type="entry name" value="Tryptophan--tRNA ligase"/>
    <property type="match status" value="1"/>
</dbReference>
<evidence type="ECO:0000313" key="11">
    <source>
        <dbReference type="EMBL" id="BED91905.1"/>
    </source>
</evidence>
<organism evidence="11">
    <name type="scientific">Candidatus Improbicoccus pseudotrichonymphae</name>
    <dbReference type="NCBI Taxonomy" id="3033792"/>
    <lineage>
        <taxon>Bacteria</taxon>
        <taxon>Bacillati</taxon>
        <taxon>Bacillota</taxon>
        <taxon>Clostridia</taxon>
        <taxon>Candidatus Improbicoccus</taxon>
    </lineage>
</organism>
<dbReference type="CDD" id="cd00806">
    <property type="entry name" value="TrpRS_core"/>
    <property type="match status" value="1"/>
</dbReference>
<dbReference type="InterPro" id="IPR002305">
    <property type="entry name" value="aa-tRNA-synth_Ic"/>
</dbReference>
<evidence type="ECO:0000256" key="8">
    <source>
        <dbReference type="ARBA" id="ARBA00049929"/>
    </source>
</evidence>
<evidence type="ECO:0000256" key="1">
    <source>
        <dbReference type="ARBA" id="ARBA00005594"/>
    </source>
</evidence>
<dbReference type="Proteomes" id="UP001337580">
    <property type="component" value="Chromosome"/>
</dbReference>
<dbReference type="InterPro" id="IPR014729">
    <property type="entry name" value="Rossmann-like_a/b/a_fold"/>
</dbReference>
<dbReference type="PRINTS" id="PR01039">
    <property type="entry name" value="TRNASYNTHTRP"/>
</dbReference>
<proteinExistence type="inferred from homology"/>
<dbReference type="SUPFAM" id="SSF52374">
    <property type="entry name" value="Nucleotidylyl transferase"/>
    <property type="match status" value="1"/>
</dbReference>
<dbReference type="EMBL" id="AP027924">
    <property type="protein sequence ID" value="BED91905.1"/>
    <property type="molecule type" value="Genomic_DNA"/>
</dbReference>
<dbReference type="NCBIfam" id="TIGR00233">
    <property type="entry name" value="trpS"/>
    <property type="match status" value="1"/>
</dbReference>
<dbReference type="GO" id="GO:0006436">
    <property type="term" value="P:tryptophanyl-tRNA aminoacylation"/>
    <property type="evidence" value="ECO:0007669"/>
    <property type="project" value="UniProtKB-UniRule"/>
</dbReference>
<keyword evidence="3 10" id="KW-0436">Ligase</keyword>
<dbReference type="PANTHER" id="PTHR43766">
    <property type="entry name" value="TRYPTOPHAN--TRNA LIGASE, MITOCHONDRIAL"/>
    <property type="match status" value="1"/>
</dbReference>
<accession>A0AA48L0W4</accession>
<comment type="similarity">
    <text evidence="1 10">Belongs to the class-I aminoacyl-tRNA synthetase family.</text>
</comment>
<dbReference type="Pfam" id="PF00579">
    <property type="entry name" value="tRNA-synt_1b"/>
    <property type="match status" value="1"/>
</dbReference>
<dbReference type="AlphaFoldDB" id="A0AA48L0W4"/>
<evidence type="ECO:0000256" key="9">
    <source>
        <dbReference type="NCBIfam" id="TIGR00233"/>
    </source>
</evidence>
<gene>
    <name evidence="11" type="ORF">CfP315_0452</name>
</gene>
<evidence type="ECO:0000256" key="4">
    <source>
        <dbReference type="ARBA" id="ARBA00022741"/>
    </source>
</evidence>
<dbReference type="InterPro" id="IPR050203">
    <property type="entry name" value="Trp-tRNA_synthetase"/>
</dbReference>
<dbReference type="Gene3D" id="1.10.240.10">
    <property type="entry name" value="Tyrosyl-Transfer RNA Synthetase"/>
    <property type="match status" value="1"/>
</dbReference>
<dbReference type="Gene3D" id="3.40.50.620">
    <property type="entry name" value="HUPs"/>
    <property type="match status" value="1"/>
</dbReference>
<dbReference type="GO" id="GO:0005737">
    <property type="term" value="C:cytoplasm"/>
    <property type="evidence" value="ECO:0007669"/>
    <property type="project" value="UniProtKB-UniRule"/>
</dbReference>
<evidence type="ECO:0000256" key="5">
    <source>
        <dbReference type="ARBA" id="ARBA00022840"/>
    </source>
</evidence>
<evidence type="ECO:0000256" key="3">
    <source>
        <dbReference type="ARBA" id="ARBA00022598"/>
    </source>
</evidence>
<dbReference type="FunFam" id="3.40.50.620:FF:000094">
    <property type="entry name" value="Tryptophan--tRNA ligase"/>
    <property type="match status" value="1"/>
</dbReference>
<evidence type="ECO:0000256" key="7">
    <source>
        <dbReference type="ARBA" id="ARBA00023146"/>
    </source>
</evidence>
<dbReference type="PROSITE" id="PS00178">
    <property type="entry name" value="AA_TRNA_LIGASE_I"/>
    <property type="match status" value="1"/>
</dbReference>
<evidence type="ECO:0000256" key="6">
    <source>
        <dbReference type="ARBA" id="ARBA00022917"/>
    </source>
</evidence>
<dbReference type="InterPro" id="IPR002306">
    <property type="entry name" value="Trp-tRNA-ligase"/>
</dbReference>
<keyword evidence="6 10" id="KW-0648">Protein biosynthesis</keyword>